<dbReference type="EMBL" id="BMJM01000003">
    <property type="protein sequence ID" value="GGE07481.1"/>
    <property type="molecule type" value="Genomic_DNA"/>
</dbReference>
<dbReference type="RefSeq" id="WP_188762052.1">
    <property type="nucleotide sequence ID" value="NZ_BMJM01000003.1"/>
</dbReference>
<keyword evidence="2" id="KW-1185">Reference proteome</keyword>
<evidence type="ECO:0000313" key="1">
    <source>
        <dbReference type="EMBL" id="GGE07481.1"/>
    </source>
</evidence>
<sequence>MEIEARFAPPRRHGSRREFTVHYADDRLQIATLDGGWISVTRSQWSALVERVERLLDVPTPSPVPAESGWSPDDDDLLQSMWTAGSSMDAMIDGLDRNSLQIERRLFRLGIIVSRRALQGR</sequence>
<comment type="caution">
    <text evidence="1">The sequence shown here is derived from an EMBL/GenBank/DDBJ whole genome shotgun (WGS) entry which is preliminary data.</text>
</comment>
<organism evidence="1 2">
    <name type="scientific">Sandarakinorhabdus glacialis</name>
    <dbReference type="NCBI Taxonomy" id="1614636"/>
    <lineage>
        <taxon>Bacteria</taxon>
        <taxon>Pseudomonadati</taxon>
        <taxon>Pseudomonadota</taxon>
        <taxon>Alphaproteobacteria</taxon>
        <taxon>Sphingomonadales</taxon>
        <taxon>Sphingosinicellaceae</taxon>
        <taxon>Sandarakinorhabdus</taxon>
    </lineage>
</organism>
<protein>
    <submittedName>
        <fullName evidence="1">Uncharacterized protein</fullName>
    </submittedName>
</protein>
<name>A0A916ZPA4_9SPHN</name>
<reference evidence="1" key="1">
    <citation type="journal article" date="2014" name="Int. J. Syst. Evol. Microbiol.">
        <title>Complete genome sequence of Corynebacterium casei LMG S-19264T (=DSM 44701T), isolated from a smear-ripened cheese.</title>
        <authorList>
            <consortium name="US DOE Joint Genome Institute (JGI-PGF)"/>
            <person name="Walter F."/>
            <person name="Albersmeier A."/>
            <person name="Kalinowski J."/>
            <person name="Ruckert C."/>
        </authorList>
    </citation>
    <scope>NUCLEOTIDE SEQUENCE</scope>
    <source>
        <strain evidence="1">CGMCC 1.15519</strain>
    </source>
</reference>
<dbReference type="AlphaFoldDB" id="A0A916ZPA4"/>
<evidence type="ECO:0000313" key="2">
    <source>
        <dbReference type="Proteomes" id="UP000635071"/>
    </source>
</evidence>
<reference evidence="1" key="2">
    <citation type="submission" date="2020-09" db="EMBL/GenBank/DDBJ databases">
        <authorList>
            <person name="Sun Q."/>
            <person name="Zhou Y."/>
        </authorList>
    </citation>
    <scope>NUCLEOTIDE SEQUENCE</scope>
    <source>
        <strain evidence="1">CGMCC 1.15519</strain>
    </source>
</reference>
<gene>
    <name evidence="1" type="ORF">GCM10011529_12350</name>
</gene>
<accession>A0A916ZPA4</accession>
<dbReference type="Proteomes" id="UP000635071">
    <property type="component" value="Unassembled WGS sequence"/>
</dbReference>
<proteinExistence type="predicted"/>